<dbReference type="STRING" id="399550.Smar_0984"/>
<feature type="transmembrane region" description="Helical" evidence="1">
    <location>
        <begin position="12"/>
        <end position="34"/>
    </location>
</feature>
<proteinExistence type="predicted"/>
<feature type="transmembrane region" description="Helical" evidence="1">
    <location>
        <begin position="161"/>
        <end position="182"/>
    </location>
</feature>
<feature type="transmembrane region" description="Helical" evidence="1">
    <location>
        <begin position="432"/>
        <end position="450"/>
    </location>
</feature>
<keyword evidence="3" id="KW-1185">Reference proteome</keyword>
<name>A3DN73_STAMF</name>
<sequence>MLNIINNIITYLFNNILFIIFIISSLIILLILVFRRQISEIIQKMSLENELPDFLALLLTFEANGIRLDEVLEEASKNKLVLPKPYQKLSLIFSVLSRITNDPYTCLKKLAEYIPSNRVKNFVRGYAEVLITTGDTLSYIDSFINEEFSVLKMRINNIVSFIDMLFEGFLIILLGILVYSLIPLGGLPIELVVFIIVMLSLFSYILAYKLLELTYYYMSTFYVFLTIVFIVSTPIILFLIQDLMVVYTLIIILAGLFLYFKHRIFEEIDSQTMVLLEEVYGESRLGMPIDSALIKVIDRLDGPFTKITDLLKMGAKPNEIVNAINFSQLSRKVFSLLLTPVEYSKSHYRHIGYIINILDHIRGLRKSLSERSKIYYIYVLTLPLVVLVFMNTLLNMDSSMIYQGIDQVFMKKMTYVAVFESLIIASMIDKGYWFRSVLMYAMMFLTMILLL</sequence>
<gene>
    <name evidence="2" type="ordered locus">Smar_0984</name>
</gene>
<evidence type="ECO:0000256" key="1">
    <source>
        <dbReference type="SAM" id="Phobius"/>
    </source>
</evidence>
<reference evidence="2 3" key="2">
    <citation type="journal article" date="2009" name="Stand. Genomic Sci.">
        <title>Complete genome sequence of Staphylothermus marinus Stetter and Fiala 1986 type strain F1.</title>
        <authorList>
            <person name="Anderson I.J."/>
            <person name="Sun H."/>
            <person name="Lapidus A."/>
            <person name="Copeland A."/>
            <person name="Glavina Del Rio T."/>
            <person name="Tice H."/>
            <person name="Dalin E."/>
            <person name="Lucas S."/>
            <person name="Barry K."/>
            <person name="Land M."/>
            <person name="Richardson P."/>
            <person name="Huber H."/>
            <person name="Kyrpides N.C."/>
        </authorList>
    </citation>
    <scope>NUCLEOTIDE SEQUENCE [LARGE SCALE GENOMIC DNA]</scope>
    <source>
        <strain evidence="3">ATCC 43588 / DSM 3639 / JCM 9404 / F1</strain>
    </source>
</reference>
<dbReference type="InterPro" id="IPR056569">
    <property type="entry name" value="ArlJ-like"/>
</dbReference>
<evidence type="ECO:0000313" key="2">
    <source>
        <dbReference type="EMBL" id="ABN70083.1"/>
    </source>
</evidence>
<feature type="transmembrane region" description="Helical" evidence="1">
    <location>
        <begin position="215"/>
        <end position="237"/>
    </location>
</feature>
<accession>A3DN73</accession>
<feature type="transmembrane region" description="Helical" evidence="1">
    <location>
        <begin position="243"/>
        <end position="260"/>
    </location>
</feature>
<keyword evidence="1" id="KW-1133">Transmembrane helix</keyword>
<feature type="transmembrane region" description="Helical" evidence="1">
    <location>
        <begin position="375"/>
        <end position="394"/>
    </location>
</feature>
<dbReference type="KEGG" id="smr:Smar_0984"/>
<dbReference type="PANTHER" id="PTHR35402:SF1">
    <property type="entry name" value="TYPE II SECRETION SYSTEM PROTEIN GSPF DOMAIN-CONTAINING PROTEIN"/>
    <property type="match status" value="1"/>
</dbReference>
<dbReference type="eggNOG" id="arCOG01808">
    <property type="taxonomic scope" value="Archaea"/>
</dbReference>
<dbReference type="HOGENOM" id="CLU_606387_0_0_2"/>
<dbReference type="EMBL" id="CP000575">
    <property type="protein sequence ID" value="ABN70083.1"/>
    <property type="molecule type" value="Genomic_DNA"/>
</dbReference>
<dbReference type="OrthoDB" id="380557at2157"/>
<dbReference type="AlphaFoldDB" id="A3DN73"/>
<protein>
    <recommendedName>
        <fullName evidence="4">Type II secretion system protein GspF domain-containing protein</fullName>
    </recommendedName>
</protein>
<feature type="transmembrane region" description="Helical" evidence="1">
    <location>
        <begin position="188"/>
        <end position="208"/>
    </location>
</feature>
<dbReference type="Proteomes" id="UP000000254">
    <property type="component" value="Chromosome"/>
</dbReference>
<evidence type="ECO:0008006" key="4">
    <source>
        <dbReference type="Google" id="ProtNLM"/>
    </source>
</evidence>
<keyword evidence="1" id="KW-0812">Transmembrane</keyword>
<organism evidence="2 3">
    <name type="scientific">Staphylothermus marinus (strain ATCC 43588 / DSM 3639 / JCM 9404 / F1)</name>
    <dbReference type="NCBI Taxonomy" id="399550"/>
    <lineage>
        <taxon>Archaea</taxon>
        <taxon>Thermoproteota</taxon>
        <taxon>Thermoprotei</taxon>
        <taxon>Desulfurococcales</taxon>
        <taxon>Desulfurococcaceae</taxon>
        <taxon>Staphylothermus</taxon>
    </lineage>
</organism>
<reference evidence="3" key="1">
    <citation type="journal article" date="2009" name="BMC Genomics">
        <title>The complete genome sequence of Staphylothermus marinus reveals differences in sulfur metabolism among heterotrophic Crenarchaeota.</title>
        <authorList>
            <person name="Anderson I.J."/>
            <person name="Dharmarajan L."/>
            <person name="Rodriguez J."/>
            <person name="Hooper S."/>
            <person name="Porat I."/>
            <person name="Ulrich L.E."/>
            <person name="Elkins J.G."/>
            <person name="Mavromatis K."/>
            <person name="Sun H."/>
            <person name="Land M."/>
            <person name="Lapidus A."/>
            <person name="Lucas S."/>
            <person name="Barry K."/>
            <person name="Huber H."/>
            <person name="Zhulin I.B."/>
            <person name="Whitman W.B."/>
            <person name="Mukhopadhyay B."/>
            <person name="Woese C."/>
            <person name="Bristow J."/>
            <person name="Kyrpides N."/>
        </authorList>
    </citation>
    <scope>NUCLEOTIDE SEQUENCE [LARGE SCALE GENOMIC DNA]</scope>
    <source>
        <strain evidence="3">ATCC 43588 / DSM 3639 / JCM 9404 / F1</strain>
    </source>
</reference>
<keyword evidence="1" id="KW-0472">Membrane</keyword>
<evidence type="ECO:0000313" key="3">
    <source>
        <dbReference type="Proteomes" id="UP000000254"/>
    </source>
</evidence>
<dbReference type="PANTHER" id="PTHR35402">
    <property type="entry name" value="INTEGRAL MEMBRANE PROTEIN-RELATED"/>
    <property type="match status" value="1"/>
</dbReference>